<keyword evidence="2" id="KW-1185">Reference proteome</keyword>
<dbReference type="InParanoid" id="A0A6C2YSE2"/>
<accession>A0A6C2YSE2</accession>
<sequence>MDAEFGNPNCPPAAFAAMKDQPKSMNIGNLGILEISLVEQSSHG</sequence>
<name>A0A6C2YSE2_9BACT</name>
<dbReference type="Proteomes" id="UP000464378">
    <property type="component" value="Chromosome"/>
</dbReference>
<evidence type="ECO:0000313" key="1">
    <source>
        <dbReference type="EMBL" id="VIP04590.1"/>
    </source>
</evidence>
<dbReference type="EMBL" id="LR593887">
    <property type="protein sequence ID" value="VTS06541.1"/>
    <property type="molecule type" value="Genomic_DNA"/>
</dbReference>
<dbReference type="AlphaFoldDB" id="A0A6C2YSE2"/>
<evidence type="ECO:0000313" key="2">
    <source>
        <dbReference type="Proteomes" id="UP000464378"/>
    </source>
</evidence>
<reference evidence="1" key="1">
    <citation type="submission" date="2019-04" db="EMBL/GenBank/DDBJ databases">
        <authorList>
            <consortium name="Science for Life Laboratories"/>
        </authorList>
    </citation>
    <scope>NUCLEOTIDE SEQUENCE</scope>
    <source>
        <strain evidence="1">MBLW1</strain>
    </source>
</reference>
<dbReference type="EMBL" id="LR586016">
    <property type="protein sequence ID" value="VIP04590.1"/>
    <property type="molecule type" value="Genomic_DNA"/>
</dbReference>
<dbReference type="KEGG" id="tim:GMBLW1_46030"/>
<organism evidence="1">
    <name type="scientific">Tuwongella immobilis</name>
    <dbReference type="NCBI Taxonomy" id="692036"/>
    <lineage>
        <taxon>Bacteria</taxon>
        <taxon>Pseudomonadati</taxon>
        <taxon>Planctomycetota</taxon>
        <taxon>Planctomycetia</taxon>
        <taxon>Gemmatales</taxon>
        <taxon>Gemmataceae</taxon>
        <taxon>Tuwongella</taxon>
    </lineage>
</organism>
<proteinExistence type="predicted"/>
<gene>
    <name evidence="1" type="ORF">GMBLW1_46030</name>
</gene>
<protein>
    <submittedName>
        <fullName evidence="1">Uncharacterized protein</fullName>
    </submittedName>
</protein>